<dbReference type="RefSeq" id="WP_167171082.1">
    <property type="nucleotide sequence ID" value="NZ_JAAOYM010000001.1"/>
</dbReference>
<dbReference type="Pfam" id="PF14417">
    <property type="entry name" value="MEDS"/>
    <property type="match status" value="1"/>
</dbReference>
<dbReference type="AlphaFoldDB" id="A0A7X5UQN1"/>
<dbReference type="PROSITE" id="PS50801">
    <property type="entry name" value="STAS"/>
    <property type="match status" value="1"/>
</dbReference>
<sequence length="286" mass="31165">MRRSGTTSAPVGLHRHDHVCWIHQGGRSWTEPMIRFFREGAVAGQRLLYVADKAETELADDLAPLSSRDAMLGSGQLKLLPLAKLYGSVDDFTADEQIAMFKELTATAVRAGFGCLRVAAEATSLFVGVDAEHAARRFVGYEVGIDRVMATEPMLSMCGYDRRLVSAAAASALCLVHPLRHGARIGSACGVFAEEDGSWSVTGEIDLVSRDSFETALSVLSELPGDRDITLRLEGLTFIDVAGVRALAELSARLAPRRLILHDPPTPLRRILRLWWQDLPGLEVAD</sequence>
<dbReference type="InterPro" id="IPR025847">
    <property type="entry name" value="MEDS_domain"/>
</dbReference>
<protein>
    <submittedName>
        <fullName evidence="2">Anti-anti-sigma regulatory factor</fullName>
    </submittedName>
</protein>
<feature type="domain" description="STAS" evidence="1">
    <location>
        <begin position="201"/>
        <end position="273"/>
    </location>
</feature>
<evidence type="ECO:0000259" key="1">
    <source>
        <dbReference type="PROSITE" id="PS50801"/>
    </source>
</evidence>
<dbReference type="EMBL" id="JAAOYM010000001">
    <property type="protein sequence ID" value="NIJ12395.1"/>
    <property type="molecule type" value="Genomic_DNA"/>
</dbReference>
<gene>
    <name evidence="2" type="ORF">FHU38_002739</name>
</gene>
<dbReference type="InterPro" id="IPR002645">
    <property type="entry name" value="STAS_dom"/>
</dbReference>
<name>A0A7X5UQN1_9PSEU</name>
<keyword evidence="3" id="KW-1185">Reference proteome</keyword>
<dbReference type="Gene3D" id="3.30.750.24">
    <property type="entry name" value="STAS domain"/>
    <property type="match status" value="1"/>
</dbReference>
<evidence type="ECO:0000313" key="2">
    <source>
        <dbReference type="EMBL" id="NIJ12395.1"/>
    </source>
</evidence>
<accession>A0A7X5UQN1</accession>
<dbReference type="InterPro" id="IPR058548">
    <property type="entry name" value="MlaB-like_STAS"/>
</dbReference>
<comment type="caution">
    <text evidence="2">The sequence shown here is derived from an EMBL/GenBank/DDBJ whole genome shotgun (WGS) entry which is preliminary data.</text>
</comment>
<dbReference type="Proteomes" id="UP000545493">
    <property type="component" value="Unassembled WGS sequence"/>
</dbReference>
<dbReference type="SUPFAM" id="SSF52091">
    <property type="entry name" value="SpoIIaa-like"/>
    <property type="match status" value="1"/>
</dbReference>
<organism evidence="2 3">
    <name type="scientific">Saccharomonospora amisosensis</name>
    <dbReference type="NCBI Taxonomy" id="1128677"/>
    <lineage>
        <taxon>Bacteria</taxon>
        <taxon>Bacillati</taxon>
        <taxon>Actinomycetota</taxon>
        <taxon>Actinomycetes</taxon>
        <taxon>Pseudonocardiales</taxon>
        <taxon>Pseudonocardiaceae</taxon>
        <taxon>Saccharomonospora</taxon>
    </lineage>
</organism>
<evidence type="ECO:0000313" key="3">
    <source>
        <dbReference type="Proteomes" id="UP000545493"/>
    </source>
</evidence>
<reference evidence="2 3" key="1">
    <citation type="submission" date="2020-03" db="EMBL/GenBank/DDBJ databases">
        <title>Sequencing the genomes of 1000 actinobacteria strains.</title>
        <authorList>
            <person name="Klenk H.-P."/>
        </authorList>
    </citation>
    <scope>NUCLEOTIDE SEQUENCE [LARGE SCALE GENOMIC DNA]</scope>
    <source>
        <strain evidence="2 3">DSM 45685</strain>
    </source>
</reference>
<dbReference type="CDD" id="cd07043">
    <property type="entry name" value="STAS_anti-anti-sigma_factors"/>
    <property type="match status" value="1"/>
</dbReference>
<proteinExistence type="predicted"/>
<dbReference type="Pfam" id="PF13466">
    <property type="entry name" value="STAS_2"/>
    <property type="match status" value="1"/>
</dbReference>
<dbReference type="InterPro" id="IPR036513">
    <property type="entry name" value="STAS_dom_sf"/>
</dbReference>